<dbReference type="InterPro" id="IPR028203">
    <property type="entry name" value="PSII_CF48-like_dom"/>
</dbReference>
<keyword evidence="1" id="KW-0732">Signal</keyword>
<dbReference type="EMBL" id="LWBO01000012">
    <property type="protein sequence ID" value="OQP48800.1"/>
    <property type="molecule type" value="Genomic_DNA"/>
</dbReference>
<evidence type="ECO:0000313" key="3">
    <source>
        <dbReference type="EMBL" id="OQP48800.1"/>
    </source>
</evidence>
<dbReference type="Proteomes" id="UP000192277">
    <property type="component" value="Unassembled WGS sequence"/>
</dbReference>
<organism evidence="3 4">
    <name type="scientific">Niastella koreensis</name>
    <dbReference type="NCBI Taxonomy" id="354356"/>
    <lineage>
        <taxon>Bacteria</taxon>
        <taxon>Pseudomonadati</taxon>
        <taxon>Bacteroidota</taxon>
        <taxon>Chitinophagia</taxon>
        <taxon>Chitinophagales</taxon>
        <taxon>Chitinophagaceae</taxon>
        <taxon>Niastella</taxon>
    </lineage>
</organism>
<feature type="chain" id="PRO_5046129441" description="Photosynthesis system II assembly factor Ycf48/Hcf136-like domain-containing protein" evidence="1">
    <location>
        <begin position="22"/>
        <end position="666"/>
    </location>
</feature>
<gene>
    <name evidence="3" type="ORF">A4D02_08850</name>
</gene>
<comment type="caution">
    <text evidence="3">The sequence shown here is derived from an EMBL/GenBank/DDBJ whole genome shotgun (WGS) entry which is preliminary data.</text>
</comment>
<dbReference type="InterPro" id="IPR015943">
    <property type="entry name" value="WD40/YVTN_repeat-like_dom_sf"/>
</dbReference>
<sequence>MRVPVFLLLFAFSFHFHLSFAQPAGKALINFSGYGYNLVVNKNNQLVLTTPDGEIAFADSVNGIWRKTHISALPDGAPNSKIRIYHTCYFNADTAFVSGRISGDDDRLDLIYRTTDGGKSWAPIKFGLNGWVYDATFLDNGEAWLSVDEKGIAYTRDYGLSWNLLPFPFNGQRFHSIYFNNKREGLVAGGTNGLAYTKDNGKTWISLTTPLNQGKYKKTAFMREPYLDGVAIFRDYLLVCQEYMVFYSRKDKINWVYMPGYSDFYTDPYNRALFFETRRGKFIKCDSKLKPVATFDGAFNKKFCRNGKLFSFHINELTQITAGNQLMTFPAYTNDTTGIVAHNFGHTGHGSIGAAGNKIYLQESRNGKWRYAFTLPFATDSGYLQMKGYDTILFVNRSNDSVFYYSIKDGQVEKRERKKMIADFSKAGLKKIIFSKGSSGDFYRYWNVIEFESINGKFVRTRLDTAALNGILMPKEIPDTLSYQKVTTFGEQIPELYQKQLSFDELGFTPADYDSCKKHILQFKAMLDSNKSEKELRNCPFSFNINNLDFSKLLSLVDRIGKISPAAMNDFLHRHNYASTDEDYINIELINGEGKALLIHYLYYEGRQPYFFAWWLELNGLHADCAAIEINRFLNDVFPNFLKNNEKVDLLQELVKFVYEDEALDN</sequence>
<keyword evidence="4" id="KW-1185">Reference proteome</keyword>
<evidence type="ECO:0000259" key="2">
    <source>
        <dbReference type="Pfam" id="PF14870"/>
    </source>
</evidence>
<dbReference type="SUPFAM" id="SSF110296">
    <property type="entry name" value="Oligoxyloglucan reducing end-specific cellobiohydrolase"/>
    <property type="match status" value="1"/>
</dbReference>
<dbReference type="RefSeq" id="WP_014222024.1">
    <property type="nucleotide sequence ID" value="NZ_LWBO01000012.1"/>
</dbReference>
<evidence type="ECO:0000313" key="4">
    <source>
        <dbReference type="Proteomes" id="UP000192277"/>
    </source>
</evidence>
<accession>A0ABX3NX27</accession>
<protein>
    <recommendedName>
        <fullName evidence="2">Photosynthesis system II assembly factor Ycf48/Hcf136-like domain-containing protein</fullName>
    </recommendedName>
</protein>
<proteinExistence type="predicted"/>
<feature type="signal peptide" evidence="1">
    <location>
        <begin position="1"/>
        <end position="21"/>
    </location>
</feature>
<evidence type="ECO:0000256" key="1">
    <source>
        <dbReference type="SAM" id="SignalP"/>
    </source>
</evidence>
<dbReference type="Gene3D" id="2.130.10.10">
    <property type="entry name" value="YVTN repeat-like/Quinoprotein amine dehydrogenase"/>
    <property type="match status" value="1"/>
</dbReference>
<reference evidence="3 4" key="1">
    <citation type="submission" date="2016-04" db="EMBL/GenBank/DDBJ databases">
        <authorList>
            <person name="Chen L."/>
            <person name="Zhuang W."/>
            <person name="Wang G."/>
        </authorList>
    </citation>
    <scope>NUCLEOTIDE SEQUENCE [LARGE SCALE GENOMIC DNA]</scope>
    <source>
        <strain evidence="4">GR20</strain>
    </source>
</reference>
<feature type="domain" description="Photosynthesis system II assembly factor Ycf48/Hcf136-like" evidence="2">
    <location>
        <begin position="119"/>
        <end position="207"/>
    </location>
</feature>
<name>A0ABX3NX27_9BACT</name>
<dbReference type="Pfam" id="PF14870">
    <property type="entry name" value="PSII_BNR"/>
    <property type="match status" value="1"/>
</dbReference>